<name>A0A942E045_9HYPH</name>
<evidence type="ECO:0000259" key="1">
    <source>
        <dbReference type="Pfam" id="PF02036"/>
    </source>
</evidence>
<keyword evidence="3" id="KW-1185">Reference proteome</keyword>
<sequence length="94" mass="9729">MGVKEIADRLRPNVESAGFQHSAKFDTGPDGVVVIDGNTISTEDAPTDCTISLSLADLEALIAGDLSPTMAFMTGKIKVEGDMSVAMALGQMVG</sequence>
<evidence type="ECO:0000313" key="3">
    <source>
        <dbReference type="Proteomes" id="UP000680348"/>
    </source>
</evidence>
<accession>A0A942E045</accession>
<dbReference type="InterPro" id="IPR003033">
    <property type="entry name" value="SCP2_sterol-bd_dom"/>
</dbReference>
<dbReference type="EMBL" id="JAGWCR010000009">
    <property type="protein sequence ID" value="MBS3650362.1"/>
    <property type="molecule type" value="Genomic_DNA"/>
</dbReference>
<dbReference type="PANTHER" id="PTHR10094">
    <property type="entry name" value="STEROL CARRIER PROTEIN 2 SCP-2 FAMILY PROTEIN"/>
    <property type="match status" value="1"/>
</dbReference>
<proteinExistence type="predicted"/>
<dbReference type="Gene3D" id="3.30.1050.10">
    <property type="entry name" value="SCP2 sterol-binding domain"/>
    <property type="match status" value="1"/>
</dbReference>
<dbReference type="AlphaFoldDB" id="A0A942E045"/>
<dbReference type="Proteomes" id="UP000680348">
    <property type="component" value="Unassembled WGS sequence"/>
</dbReference>
<organism evidence="2 3">
    <name type="scientific">Pseudaminobacter soli</name>
    <name type="common">ex Zhang et al. 2022</name>
    <dbReference type="NCBI Taxonomy" id="2831468"/>
    <lineage>
        <taxon>Bacteria</taxon>
        <taxon>Pseudomonadati</taxon>
        <taxon>Pseudomonadota</taxon>
        <taxon>Alphaproteobacteria</taxon>
        <taxon>Hyphomicrobiales</taxon>
        <taxon>Phyllobacteriaceae</taxon>
        <taxon>Pseudaminobacter</taxon>
    </lineage>
</organism>
<evidence type="ECO:0000313" key="2">
    <source>
        <dbReference type="EMBL" id="MBS3650362.1"/>
    </source>
</evidence>
<gene>
    <name evidence="2" type="ORF">KEU06_17240</name>
</gene>
<reference evidence="2" key="1">
    <citation type="submission" date="2021-04" db="EMBL/GenBank/DDBJ databases">
        <title>Pseudaminobacter soli sp. nov., isolated from paddy soil contaminated by heavy metals.</title>
        <authorList>
            <person name="Zhang K."/>
        </authorList>
    </citation>
    <scope>NUCLEOTIDE SEQUENCE</scope>
    <source>
        <strain evidence="2">19-2017</strain>
    </source>
</reference>
<dbReference type="SUPFAM" id="SSF55718">
    <property type="entry name" value="SCP-like"/>
    <property type="match status" value="1"/>
</dbReference>
<feature type="domain" description="SCP2" evidence="1">
    <location>
        <begin position="34"/>
        <end position="92"/>
    </location>
</feature>
<dbReference type="Pfam" id="PF02036">
    <property type="entry name" value="SCP2"/>
    <property type="match status" value="1"/>
</dbReference>
<dbReference type="PANTHER" id="PTHR10094:SF25">
    <property type="entry name" value="SCP2 STEROL-BINDING DOMAIN-CONTAINING PROTEIN 1"/>
    <property type="match status" value="1"/>
</dbReference>
<comment type="caution">
    <text evidence="2">The sequence shown here is derived from an EMBL/GenBank/DDBJ whole genome shotgun (WGS) entry which is preliminary data.</text>
</comment>
<protein>
    <submittedName>
        <fullName evidence="2">SCP2 sterol-binding domain-containing protein</fullName>
    </submittedName>
</protein>
<dbReference type="GO" id="GO:0005829">
    <property type="term" value="C:cytosol"/>
    <property type="evidence" value="ECO:0007669"/>
    <property type="project" value="TreeGrafter"/>
</dbReference>
<dbReference type="RefSeq" id="WP_188255921.1">
    <property type="nucleotide sequence ID" value="NZ_JABVCF010000009.1"/>
</dbReference>
<dbReference type="InterPro" id="IPR036527">
    <property type="entry name" value="SCP2_sterol-bd_dom_sf"/>
</dbReference>